<comment type="caution">
    <text evidence="1">The sequence shown here is derived from an EMBL/GenBank/DDBJ whole genome shotgun (WGS) entry which is preliminary data.</text>
</comment>
<organism evidence="1 2">
    <name type="scientific">Hibiscus sabdariffa</name>
    <name type="common">roselle</name>
    <dbReference type="NCBI Taxonomy" id="183260"/>
    <lineage>
        <taxon>Eukaryota</taxon>
        <taxon>Viridiplantae</taxon>
        <taxon>Streptophyta</taxon>
        <taxon>Embryophyta</taxon>
        <taxon>Tracheophyta</taxon>
        <taxon>Spermatophyta</taxon>
        <taxon>Magnoliopsida</taxon>
        <taxon>eudicotyledons</taxon>
        <taxon>Gunneridae</taxon>
        <taxon>Pentapetalae</taxon>
        <taxon>rosids</taxon>
        <taxon>malvids</taxon>
        <taxon>Malvales</taxon>
        <taxon>Malvaceae</taxon>
        <taxon>Malvoideae</taxon>
        <taxon>Hibiscus</taxon>
    </lineage>
</organism>
<gene>
    <name evidence="1" type="ORF">V6N12_047377</name>
</gene>
<evidence type="ECO:0000313" key="1">
    <source>
        <dbReference type="EMBL" id="KAK8533975.1"/>
    </source>
</evidence>
<sequence>MFAVHLQSSSCGLHEVPITSGDGPLFITGFSNNELGTCSSVVPTQEESISNASRLQEVPIEIVEEKLSTQVPRARAPEAKVTGLARSKRGINLVLRAGIDKCNWWMDLPKRKGKSKVLSRGAKTKKNEALLPIMVFHDSSPLSANLQSPMSHSGDGHQTEAENILKTSKNLRGFFPHLTKWS</sequence>
<dbReference type="EMBL" id="JBBPBM010000032">
    <property type="protein sequence ID" value="KAK8533975.1"/>
    <property type="molecule type" value="Genomic_DNA"/>
</dbReference>
<dbReference type="Proteomes" id="UP001472677">
    <property type="component" value="Unassembled WGS sequence"/>
</dbReference>
<evidence type="ECO:0000313" key="2">
    <source>
        <dbReference type="Proteomes" id="UP001472677"/>
    </source>
</evidence>
<accession>A0ABR2DAP4</accession>
<proteinExistence type="predicted"/>
<reference evidence="1 2" key="1">
    <citation type="journal article" date="2024" name="G3 (Bethesda)">
        <title>Genome assembly of Hibiscus sabdariffa L. provides insights into metabolisms of medicinal natural products.</title>
        <authorList>
            <person name="Kim T."/>
        </authorList>
    </citation>
    <scope>NUCLEOTIDE SEQUENCE [LARGE SCALE GENOMIC DNA]</scope>
    <source>
        <strain evidence="1">TK-2024</strain>
        <tissue evidence="1">Old leaves</tissue>
    </source>
</reference>
<name>A0ABR2DAP4_9ROSI</name>
<keyword evidence="2" id="KW-1185">Reference proteome</keyword>
<protein>
    <submittedName>
        <fullName evidence="1">Uncharacterized protein</fullName>
    </submittedName>
</protein>